<reference evidence="9 10" key="1">
    <citation type="submission" date="2020-08" db="EMBL/GenBank/DDBJ databases">
        <title>Aquariorum lacteus gen. nov., sp. nov., a new member of the family Comamonadaceae, isolated from freshwater aquarium.</title>
        <authorList>
            <person name="Chun S.-J."/>
        </authorList>
    </citation>
    <scope>NUCLEOTIDE SEQUENCE [LARGE SCALE GENOMIC DNA]</scope>
    <source>
        <strain evidence="9 10">SJAQ100</strain>
    </source>
</reference>
<dbReference type="GO" id="GO:0051603">
    <property type="term" value="P:proteolysis involved in protein catabolic process"/>
    <property type="evidence" value="ECO:0007669"/>
    <property type="project" value="TreeGrafter"/>
</dbReference>
<evidence type="ECO:0000259" key="8">
    <source>
        <dbReference type="Pfam" id="PF01435"/>
    </source>
</evidence>
<name>A0A839HK54_9BURK</name>
<evidence type="ECO:0000256" key="3">
    <source>
        <dbReference type="ARBA" id="ARBA00022801"/>
    </source>
</evidence>
<evidence type="ECO:0000256" key="2">
    <source>
        <dbReference type="ARBA" id="ARBA00022723"/>
    </source>
</evidence>
<comment type="caution">
    <text evidence="9">The sequence shown here is derived from an EMBL/GenBank/DDBJ whole genome shotgun (WGS) entry which is preliminary data.</text>
</comment>
<evidence type="ECO:0000256" key="1">
    <source>
        <dbReference type="ARBA" id="ARBA00022670"/>
    </source>
</evidence>
<comment type="cofactor">
    <cofactor evidence="6">
        <name>Zn(2+)</name>
        <dbReference type="ChEBI" id="CHEBI:29105"/>
    </cofactor>
    <text evidence="6">Binds 1 zinc ion per subunit.</text>
</comment>
<accession>A0A839HK54</accession>
<evidence type="ECO:0000256" key="6">
    <source>
        <dbReference type="RuleBase" id="RU003983"/>
    </source>
</evidence>
<evidence type="ECO:0000256" key="5">
    <source>
        <dbReference type="ARBA" id="ARBA00023049"/>
    </source>
</evidence>
<evidence type="ECO:0000256" key="7">
    <source>
        <dbReference type="SAM" id="MobiDB-lite"/>
    </source>
</evidence>
<dbReference type="Pfam" id="PF01435">
    <property type="entry name" value="Peptidase_M48"/>
    <property type="match status" value="1"/>
</dbReference>
<feature type="compositionally biased region" description="Low complexity" evidence="7">
    <location>
        <begin position="316"/>
        <end position="334"/>
    </location>
</feature>
<evidence type="ECO:0000256" key="4">
    <source>
        <dbReference type="ARBA" id="ARBA00022833"/>
    </source>
</evidence>
<keyword evidence="5 6" id="KW-0482">Metalloprotease</keyword>
<feature type="region of interest" description="Disordered" evidence="7">
    <location>
        <begin position="302"/>
        <end position="334"/>
    </location>
</feature>
<dbReference type="AlphaFoldDB" id="A0A839HK54"/>
<keyword evidence="10" id="KW-1185">Reference proteome</keyword>
<dbReference type="PANTHER" id="PTHR22726:SF1">
    <property type="entry name" value="METALLOENDOPEPTIDASE OMA1, MITOCHONDRIAL"/>
    <property type="match status" value="1"/>
</dbReference>
<dbReference type="InterPro" id="IPR001915">
    <property type="entry name" value="Peptidase_M48"/>
</dbReference>
<gene>
    <name evidence="9" type="ORF">H4F90_08845</name>
</gene>
<dbReference type="GO" id="GO:0004222">
    <property type="term" value="F:metalloendopeptidase activity"/>
    <property type="evidence" value="ECO:0007669"/>
    <property type="project" value="InterPro"/>
</dbReference>
<dbReference type="PANTHER" id="PTHR22726">
    <property type="entry name" value="METALLOENDOPEPTIDASE OMA1"/>
    <property type="match status" value="1"/>
</dbReference>
<protein>
    <submittedName>
        <fullName evidence="9">M48 family metallopeptidase</fullName>
    </submittedName>
</protein>
<evidence type="ECO:0000313" key="10">
    <source>
        <dbReference type="Proteomes" id="UP000586093"/>
    </source>
</evidence>
<organism evidence="9 10">
    <name type="scientific">Aquariibacter albus</name>
    <dbReference type="NCBI Taxonomy" id="2759899"/>
    <lineage>
        <taxon>Bacteria</taxon>
        <taxon>Pseudomonadati</taxon>
        <taxon>Pseudomonadota</taxon>
        <taxon>Betaproteobacteria</taxon>
        <taxon>Burkholderiales</taxon>
        <taxon>Sphaerotilaceae</taxon>
        <taxon>Aquariibacter</taxon>
    </lineage>
</organism>
<comment type="similarity">
    <text evidence="6">Belongs to the peptidase M48 family.</text>
</comment>
<dbReference type="Gene3D" id="3.30.2010.10">
    <property type="entry name" value="Metalloproteases ('zincins'), catalytic domain"/>
    <property type="match status" value="1"/>
</dbReference>
<dbReference type="Proteomes" id="UP000586093">
    <property type="component" value="Unassembled WGS sequence"/>
</dbReference>
<proteinExistence type="inferred from homology"/>
<dbReference type="CDD" id="cd07331">
    <property type="entry name" value="M48C_Oma1_like"/>
    <property type="match status" value="1"/>
</dbReference>
<evidence type="ECO:0000313" key="9">
    <source>
        <dbReference type="EMBL" id="MBB1162086.1"/>
    </source>
</evidence>
<keyword evidence="4 6" id="KW-0862">Zinc</keyword>
<keyword evidence="1 6" id="KW-0645">Protease</keyword>
<dbReference type="GO" id="GO:0016020">
    <property type="term" value="C:membrane"/>
    <property type="evidence" value="ECO:0007669"/>
    <property type="project" value="TreeGrafter"/>
</dbReference>
<keyword evidence="3 6" id="KW-0378">Hydrolase</keyword>
<dbReference type="InterPro" id="IPR051156">
    <property type="entry name" value="Mito/Outer_Membr_Metalloprot"/>
</dbReference>
<dbReference type="EMBL" id="JACIVI010000002">
    <property type="protein sequence ID" value="MBB1162086.1"/>
    <property type="molecule type" value="Genomic_DNA"/>
</dbReference>
<keyword evidence="2" id="KW-0479">Metal-binding</keyword>
<sequence>MGERAHCGWCAALGALNAFGGGHAGFSARALRAAEAAQPPRNPARRRHAAALAVAGGTLALPAWAREGVDVGKKSWAVGLVPAEEVETAAAQQYAQMLAQAKQKNALAGPDHPQSRRLRAIAQRIVPFAGEWNPRSKNWRWEVNLLGSNQINAFCMPGGKIAFYSGILQQLQLDDDEVATIMGHEVAHALREHARERMGKSSATSLGLKLGAQLLGLGAVGDAAANLGTQLLTMKFGREDETEADLIGMELAARSGYDPAAGISLWQKMGQASKGAPPQFLSTHPSHSTRIEDIRRSLPQVEGLYARAPRPTERFAPMAASASKPAAPARDSAR</sequence>
<feature type="domain" description="Peptidase M48" evidence="8">
    <location>
        <begin position="116"/>
        <end position="296"/>
    </location>
</feature>
<dbReference type="GO" id="GO:0046872">
    <property type="term" value="F:metal ion binding"/>
    <property type="evidence" value="ECO:0007669"/>
    <property type="project" value="UniProtKB-KW"/>
</dbReference>